<evidence type="ECO:0000256" key="1">
    <source>
        <dbReference type="SAM" id="Phobius"/>
    </source>
</evidence>
<protein>
    <submittedName>
        <fullName evidence="2">Uncharacterized protein</fullName>
    </submittedName>
</protein>
<feature type="transmembrane region" description="Helical" evidence="1">
    <location>
        <begin position="6"/>
        <end position="23"/>
    </location>
</feature>
<evidence type="ECO:0000313" key="3">
    <source>
        <dbReference type="Proteomes" id="UP001500683"/>
    </source>
</evidence>
<accession>A0ABP7W1J7</accession>
<name>A0ABP7W1J7_9ACTN</name>
<organism evidence="2 3">
    <name type="scientific">Actinomadura miaoliensis</name>
    <dbReference type="NCBI Taxonomy" id="430685"/>
    <lineage>
        <taxon>Bacteria</taxon>
        <taxon>Bacillati</taxon>
        <taxon>Actinomycetota</taxon>
        <taxon>Actinomycetes</taxon>
        <taxon>Streptosporangiales</taxon>
        <taxon>Thermomonosporaceae</taxon>
        <taxon>Actinomadura</taxon>
    </lineage>
</organism>
<comment type="caution">
    <text evidence="2">The sequence shown here is derived from an EMBL/GenBank/DDBJ whole genome shotgun (WGS) entry which is preliminary data.</text>
</comment>
<evidence type="ECO:0000313" key="2">
    <source>
        <dbReference type="EMBL" id="GAA4078078.1"/>
    </source>
</evidence>
<dbReference type="Gene3D" id="3.30.530.20">
    <property type="match status" value="1"/>
</dbReference>
<dbReference type="EMBL" id="BAAAZG010000025">
    <property type="protein sequence ID" value="GAA4078078.1"/>
    <property type="molecule type" value="Genomic_DNA"/>
</dbReference>
<keyword evidence="1" id="KW-0472">Membrane</keyword>
<keyword evidence="3" id="KW-1185">Reference proteome</keyword>
<dbReference type="Proteomes" id="UP001500683">
    <property type="component" value="Unassembled WGS sequence"/>
</dbReference>
<reference evidence="3" key="1">
    <citation type="journal article" date="2019" name="Int. J. Syst. Evol. Microbiol.">
        <title>The Global Catalogue of Microorganisms (GCM) 10K type strain sequencing project: providing services to taxonomists for standard genome sequencing and annotation.</title>
        <authorList>
            <consortium name="The Broad Institute Genomics Platform"/>
            <consortium name="The Broad Institute Genome Sequencing Center for Infectious Disease"/>
            <person name="Wu L."/>
            <person name="Ma J."/>
        </authorList>
    </citation>
    <scope>NUCLEOTIDE SEQUENCE [LARGE SCALE GENOMIC DNA]</scope>
    <source>
        <strain evidence="3">JCM 16702</strain>
    </source>
</reference>
<dbReference type="RefSeq" id="WP_344949372.1">
    <property type="nucleotide sequence ID" value="NZ_BAAAZG010000025.1"/>
</dbReference>
<proteinExistence type="predicted"/>
<keyword evidence="1" id="KW-0812">Transmembrane</keyword>
<dbReference type="InterPro" id="IPR023393">
    <property type="entry name" value="START-like_dom_sf"/>
</dbReference>
<keyword evidence="1" id="KW-1133">Transmembrane helix</keyword>
<sequence>MKGNVAVGGLAVVGAGMAWRRLARRKRARDAGSRWLAVTVNCAPERLSPEPEPMARIRDIAEVTTRPAPGGRGTELAARLLDPRSAGKIRRLTGTDPRLRVRTALRDAKSLVETGEVLLPDAPPTTHPPSPAGKVLDVAIRRAGGEGRL</sequence>
<gene>
    <name evidence="2" type="ORF">GCM10022214_39980</name>
</gene>